<dbReference type="InterPro" id="IPR014818">
    <property type="entry name" value="Phage/plasmid_primase_P4_C"/>
</dbReference>
<dbReference type="InterPro" id="IPR027417">
    <property type="entry name" value="P-loop_NTPase"/>
</dbReference>
<dbReference type="SUPFAM" id="SSF52540">
    <property type="entry name" value="P-loop containing nucleoside triphosphate hydrolases"/>
    <property type="match status" value="1"/>
</dbReference>
<dbReference type="InterPro" id="IPR051620">
    <property type="entry name" value="ORF904-like_C"/>
</dbReference>
<keyword evidence="7" id="KW-1185">Reference proteome</keyword>
<feature type="domain" description="SF3 helicase" evidence="5">
    <location>
        <begin position="479"/>
        <end position="641"/>
    </location>
</feature>
<keyword evidence="1" id="KW-0547">Nucleotide-binding</keyword>
<evidence type="ECO:0000313" key="6">
    <source>
        <dbReference type="EMBL" id="CCD83259.1"/>
    </source>
</evidence>
<dbReference type="PANTHER" id="PTHR35372:SF2">
    <property type="entry name" value="SF3 HELICASE DOMAIN-CONTAINING PROTEIN"/>
    <property type="match status" value="1"/>
</dbReference>
<accession>U3UBI5</accession>
<dbReference type="KEGG" id="vg:18158355"/>
<dbReference type="Gene3D" id="3.40.50.300">
    <property type="entry name" value="P-loop containing nucleotide triphosphate hydrolases"/>
    <property type="match status" value="1"/>
</dbReference>
<dbReference type="OrthoDB" id="511at10239"/>
<dbReference type="GO" id="GO:0016787">
    <property type="term" value="F:hydrolase activity"/>
    <property type="evidence" value="ECO:0007669"/>
    <property type="project" value="UniProtKB-KW"/>
</dbReference>
<evidence type="ECO:0000256" key="4">
    <source>
        <dbReference type="ARBA" id="ARBA00022840"/>
    </source>
</evidence>
<proteinExistence type="predicted"/>
<sequence length="791" mass="89587">MPRVVEDNKHIFVLKRLGVPSSCRQREDSRFVEVFTCEELERFIANNPKCTLFETLRDEEMYSVVRVFVDVDLDTPMDGPDFLAAIEDLILELSAFVGRFAARECGAQAEEVVRLMRSNFSLTQSTDADRTSFHLIFPDAYTTMETLIAMKRPMLEFARSSDNPLIKAIDTAVYRHKATMRVVGTRKTPDDERVHRRQPPHEDISDYLFTYVDLHENSCYFCLERRPEDALPDRMWDPGYMAFKDAMRRVTQVLVNEIVNLGEITEDNFATTPLVIDYVAPCALCRKRSHKHPHQLSLGNGALRIFKAGNPHSCKVKVIMIEGNRLFTIAQRIVEANVIHFTERGDYIVWMRGAWRFNTEEPSITKLVLGMRDSLPGEYGPDLLCPRKRKVVESNIRDMLVDPVDTDTHADKLPFSNGVMDLPTGTFHTGDAAKEFLCTVSTGYRLPEQALAPESLSPALEELERIIDDIQPPTPENAENRALYERTLSSCLCGTTKPCLVFFFGETATGKSTTKRLLISALGGLYIETGQSILTEIMDKGPNPFVANMHLKRAVFCSELPDFACSGAKKIRADNIKKLTEPCIVGRPCFSNRINNRNHATIVIDTNYKPVFDRVDNALMRRVALVRFRTHFATSNDGGVAAAAAAKNEAYDDVKPLDESLDRKIQRNYFRFAFLHLLVRWYQRHHVPALRLEATPDAVPDFAFQRRVGSLLIPSGSAHVPMMPELAKLGYVLVDGAVGLPAHTFQQRLANHFNARAYGHDMESFVARHKKFGSSNEEYLEYIFIEDVASK</sequence>
<protein>
    <submittedName>
        <fullName evidence="6">NTPase</fullName>
    </submittedName>
</protein>
<dbReference type="Pfam" id="PF08706">
    <property type="entry name" value="D5_N"/>
    <property type="match status" value="1"/>
</dbReference>
<gene>
    <name evidence="6" type="primary">D5R</name>
    <name evidence="6" type="ORF">SQPV_0760</name>
</gene>
<dbReference type="Pfam" id="PF03288">
    <property type="entry name" value="Pox_D5"/>
    <property type="match status" value="1"/>
</dbReference>
<dbReference type="Proteomes" id="UP000144311">
    <property type="component" value="Segment"/>
</dbReference>
<dbReference type="InterPro" id="IPR004968">
    <property type="entry name" value="DNA_primase/NTPase_C"/>
</dbReference>
<dbReference type="InterPro" id="IPR014015">
    <property type="entry name" value="Helicase_SF3_DNA-vir"/>
</dbReference>
<evidence type="ECO:0000259" key="5">
    <source>
        <dbReference type="PROSITE" id="PS51206"/>
    </source>
</evidence>
<evidence type="ECO:0000256" key="3">
    <source>
        <dbReference type="ARBA" id="ARBA00022806"/>
    </source>
</evidence>
<dbReference type="GO" id="GO:0004386">
    <property type="term" value="F:helicase activity"/>
    <property type="evidence" value="ECO:0007669"/>
    <property type="project" value="UniProtKB-KW"/>
</dbReference>
<dbReference type="PROSITE" id="PS51206">
    <property type="entry name" value="SF3_HELICASE_1"/>
    <property type="match status" value="1"/>
</dbReference>
<dbReference type="EMBL" id="HE601899">
    <property type="protein sequence ID" value="CCD83259.1"/>
    <property type="molecule type" value="Genomic_DNA"/>
</dbReference>
<keyword evidence="4" id="KW-0067">ATP-binding</keyword>
<reference evidence="6 7" key="2">
    <citation type="submission" date="2013-10" db="EMBL/GenBank/DDBJ databases">
        <title>The genome of epidemic Squirrel Poxvirus reveals novel virulence genes.</title>
        <authorList>
            <person name="Darby A.C."/>
            <person name="McInnes C.J."/>
            <person name="Kjaer K.H."/>
            <person name="Wood A.R."/>
            <person name="Hughes M."/>
            <person name="Martensen P.M."/>
            <person name="Radford A.D."/>
            <person name="Hall N."/>
            <person name="Chantrey J."/>
        </authorList>
    </citation>
    <scope>NUCLEOTIDE SEQUENCE [LARGE SCALE GENOMIC DNA]</scope>
    <source>
        <strain evidence="6">Red squirrel UK</strain>
    </source>
</reference>
<dbReference type="PANTHER" id="PTHR35372">
    <property type="entry name" value="ATP BINDING PROTEIN-RELATED"/>
    <property type="match status" value="1"/>
</dbReference>
<reference evidence="6 7" key="1">
    <citation type="submission" date="2011-10" db="EMBL/GenBank/DDBJ databases">
        <authorList>
            <person name="Darby A."/>
        </authorList>
    </citation>
    <scope>NUCLEOTIDE SEQUENCE [LARGE SCALE GENOMIC DNA]</scope>
    <source>
        <strain evidence="6">Red squirrel UK</strain>
    </source>
</reference>
<organism evidence="6 7">
    <name type="scientific">Squirrelpox virus</name>
    <dbReference type="NCBI Taxonomy" id="240426"/>
    <lineage>
        <taxon>Viruses</taxon>
        <taxon>Varidnaviria</taxon>
        <taxon>Bamfordvirae</taxon>
        <taxon>Nucleocytoviricota</taxon>
        <taxon>Pokkesviricetes</taxon>
        <taxon>Chitovirales</taxon>
        <taxon>Poxviridae</taxon>
        <taxon>Chordopoxvirinae</taxon>
        <taxon>Sciuripoxvirus</taxon>
        <taxon>Sciuripoxvirus squirrelpox</taxon>
    </lineage>
</organism>
<evidence type="ECO:0000256" key="2">
    <source>
        <dbReference type="ARBA" id="ARBA00022801"/>
    </source>
</evidence>
<keyword evidence="3" id="KW-0347">Helicase</keyword>
<name>U3UBI5_9POXV</name>
<dbReference type="RefSeq" id="YP_008658501.1">
    <property type="nucleotide sequence ID" value="NC_022563.1"/>
</dbReference>
<evidence type="ECO:0000313" key="7">
    <source>
        <dbReference type="Proteomes" id="UP000144311"/>
    </source>
</evidence>
<keyword evidence="2" id="KW-0378">Hydrolase</keyword>
<dbReference type="GeneID" id="18158355"/>
<evidence type="ECO:0000256" key="1">
    <source>
        <dbReference type="ARBA" id="ARBA00022741"/>
    </source>
</evidence>
<dbReference type="GO" id="GO:0005524">
    <property type="term" value="F:ATP binding"/>
    <property type="evidence" value="ECO:0007669"/>
    <property type="project" value="UniProtKB-KW"/>
</dbReference>